<accession>A0A1M7QVM6</accession>
<evidence type="ECO:0000313" key="2">
    <source>
        <dbReference type="Proteomes" id="UP000184111"/>
    </source>
</evidence>
<dbReference type="AlphaFoldDB" id="A0A1M7QVM6"/>
<gene>
    <name evidence="1" type="ORF">SAMN05216499_14517</name>
</gene>
<protein>
    <submittedName>
        <fullName evidence="1">Uncharacterized protein</fullName>
    </submittedName>
</protein>
<dbReference type="RefSeq" id="WP_073502942.1">
    <property type="nucleotide sequence ID" value="NZ_FRBI01000045.1"/>
</dbReference>
<organism evidence="1 2">
    <name type="scientific">Actinacidiphila paucisporea</name>
    <dbReference type="NCBI Taxonomy" id="310782"/>
    <lineage>
        <taxon>Bacteria</taxon>
        <taxon>Bacillati</taxon>
        <taxon>Actinomycetota</taxon>
        <taxon>Actinomycetes</taxon>
        <taxon>Kitasatosporales</taxon>
        <taxon>Streptomycetaceae</taxon>
        <taxon>Actinacidiphila</taxon>
    </lineage>
</organism>
<reference evidence="1 2" key="1">
    <citation type="submission" date="2016-11" db="EMBL/GenBank/DDBJ databases">
        <authorList>
            <person name="Jaros S."/>
            <person name="Januszkiewicz K."/>
            <person name="Wedrychowicz H."/>
        </authorList>
    </citation>
    <scope>NUCLEOTIDE SEQUENCE [LARGE SCALE GENOMIC DNA]</scope>
    <source>
        <strain evidence="1 2">CGMCC 4.2025</strain>
    </source>
</reference>
<proteinExistence type="predicted"/>
<name>A0A1M7QVM6_9ACTN</name>
<dbReference type="Proteomes" id="UP000184111">
    <property type="component" value="Unassembled WGS sequence"/>
</dbReference>
<keyword evidence="2" id="KW-1185">Reference proteome</keyword>
<evidence type="ECO:0000313" key="1">
    <source>
        <dbReference type="EMBL" id="SHN36022.1"/>
    </source>
</evidence>
<dbReference type="EMBL" id="FRBI01000045">
    <property type="protein sequence ID" value="SHN36022.1"/>
    <property type="molecule type" value="Genomic_DNA"/>
</dbReference>
<dbReference type="STRING" id="310782.SAMN05216499_14517"/>
<sequence length="149" mass="16980">MRAHRGVQAVLYKQLAEIFGYGAFDGYFSLLVPDGLSGHDGIVRRAETLAAQAKTHGARLYEPYHLFPAPGGLLHWADTEQAAGFYWLTEGPDPNKWPTLSTEDDYREWDRFDGSTAEFVFRLLTDPDRPHSTARWFDTHWFMTYGGHA</sequence>
<dbReference type="OrthoDB" id="5572373at2"/>